<keyword evidence="1" id="KW-0732">Signal</keyword>
<protein>
    <recommendedName>
        <fullName evidence="2">DUF4159 domain-containing protein</fullName>
    </recommendedName>
</protein>
<evidence type="ECO:0000313" key="4">
    <source>
        <dbReference type="Proteomes" id="UP000006056"/>
    </source>
</evidence>
<dbReference type="RefSeq" id="WP_014785183.1">
    <property type="nucleotide sequence ID" value="NC_018014.1"/>
</dbReference>
<dbReference type="Gene3D" id="3.40.50.12140">
    <property type="entry name" value="Domain of unknown function DUF4159"/>
    <property type="match status" value="1"/>
</dbReference>
<feature type="domain" description="DUF4159" evidence="2">
    <location>
        <begin position="99"/>
        <end position="291"/>
    </location>
</feature>
<dbReference type="AlphaFoldDB" id="I3ZEE6"/>
<organism evidence="3 4">
    <name type="scientific">Terriglobus roseus (strain DSM 18391 / NRRL B-41598 / KBS 63)</name>
    <dbReference type="NCBI Taxonomy" id="926566"/>
    <lineage>
        <taxon>Bacteria</taxon>
        <taxon>Pseudomonadati</taxon>
        <taxon>Acidobacteriota</taxon>
        <taxon>Terriglobia</taxon>
        <taxon>Terriglobales</taxon>
        <taxon>Acidobacteriaceae</taxon>
        <taxon>Terriglobus</taxon>
    </lineage>
</organism>
<proteinExistence type="predicted"/>
<dbReference type="Proteomes" id="UP000006056">
    <property type="component" value="Chromosome"/>
</dbReference>
<evidence type="ECO:0000256" key="1">
    <source>
        <dbReference type="SAM" id="SignalP"/>
    </source>
</evidence>
<sequence>MTKTWGRAAWAGALAGAVFAVAAMVAAPGVIFAAGTDGGRSWHAPFREYPSVEYGRFPLPPDYDRQGEWTFARLMFPGGPLDGYQGRFDGPWQEGMTLWTQDYPRADRALANAVHRLTRADARSVEQSVSLDDGDEIYNWPWLYAVQVGEWGLTQKEATKLRDYLLRGGFFMADDCHGSAEEAYFVKTMKMVFPERQLVDIPDGDPIFHTLFDLDERFQVPGAEHVNTGHKKDGYVARWKGIYDDKGRIMVALSLNSDLGDSWEFLDDPRYPVKYSALGTKIGVNYVLYAMTH</sequence>
<dbReference type="eggNOG" id="ENOG502ZA2Y">
    <property type="taxonomic scope" value="Bacteria"/>
</dbReference>
<evidence type="ECO:0000259" key="2">
    <source>
        <dbReference type="Pfam" id="PF13709"/>
    </source>
</evidence>
<keyword evidence="4" id="KW-1185">Reference proteome</keyword>
<dbReference type="HOGENOM" id="CLU_058818_1_0_0"/>
<reference evidence="3 4" key="1">
    <citation type="submission" date="2012-06" db="EMBL/GenBank/DDBJ databases">
        <title>Complete genome of Terriglobus roseus DSM 18391.</title>
        <authorList>
            <consortium name="US DOE Joint Genome Institute (JGI-PGF)"/>
            <person name="Lucas S."/>
            <person name="Copeland A."/>
            <person name="Lapidus A."/>
            <person name="Glavina del Rio T."/>
            <person name="Dalin E."/>
            <person name="Tice H."/>
            <person name="Bruce D."/>
            <person name="Goodwin L."/>
            <person name="Pitluck S."/>
            <person name="Peters L."/>
            <person name="Mikhailova N."/>
            <person name="Munk A.C.C."/>
            <person name="Kyrpides N."/>
            <person name="Mavromatis K."/>
            <person name="Ivanova N."/>
            <person name="Brettin T."/>
            <person name="Detter J.C."/>
            <person name="Han C."/>
            <person name="Larimer F."/>
            <person name="Land M."/>
            <person name="Hauser L."/>
            <person name="Markowitz V."/>
            <person name="Cheng J.-F."/>
            <person name="Hugenholtz P."/>
            <person name="Woyke T."/>
            <person name="Wu D."/>
            <person name="Brambilla E."/>
            <person name="Klenk H.-P."/>
            <person name="Eisen J.A."/>
        </authorList>
    </citation>
    <scope>NUCLEOTIDE SEQUENCE [LARGE SCALE GENOMIC DNA]</scope>
    <source>
        <strain evidence="4">DSM 18391 / NRRL B-41598 / KBS 63</strain>
    </source>
</reference>
<feature type="chain" id="PRO_5003683787" description="DUF4159 domain-containing protein" evidence="1">
    <location>
        <begin position="23"/>
        <end position="293"/>
    </location>
</feature>
<feature type="signal peptide" evidence="1">
    <location>
        <begin position="1"/>
        <end position="22"/>
    </location>
</feature>
<dbReference type="STRING" id="926566.Terro_1305"/>
<dbReference type="InterPro" id="IPR025297">
    <property type="entry name" value="DUF4159"/>
</dbReference>
<gene>
    <name evidence="3" type="ordered locus">Terro_1305</name>
</gene>
<dbReference type="Pfam" id="PF13709">
    <property type="entry name" value="DUF4159"/>
    <property type="match status" value="1"/>
</dbReference>
<dbReference type="EMBL" id="CP003379">
    <property type="protein sequence ID" value="AFL87614.1"/>
    <property type="molecule type" value="Genomic_DNA"/>
</dbReference>
<name>I3ZEE6_TERRK</name>
<dbReference type="KEGG" id="trs:Terro_1305"/>
<evidence type="ECO:0000313" key="3">
    <source>
        <dbReference type="EMBL" id="AFL87614.1"/>
    </source>
</evidence>
<accession>I3ZEE6</accession>